<keyword evidence="15" id="KW-1185">Reference proteome</keyword>
<dbReference type="InterPro" id="IPR031595">
    <property type="entry name" value="PRORP_C"/>
</dbReference>
<evidence type="ECO:0000256" key="5">
    <source>
        <dbReference type="ARBA" id="ARBA00022694"/>
    </source>
</evidence>
<dbReference type="GeneID" id="111013873"/>
<dbReference type="EC" id="3.1.26.5" evidence="4"/>
<evidence type="ECO:0000259" key="13">
    <source>
        <dbReference type="Pfam" id="PF16953"/>
    </source>
</evidence>
<name>A0A6J1CSF1_MOMCH</name>
<evidence type="ECO:0000256" key="1">
    <source>
        <dbReference type="ARBA" id="ARBA00000928"/>
    </source>
</evidence>
<dbReference type="Gene3D" id="1.25.40.10">
    <property type="entry name" value="Tetratricopeptide repeat domain"/>
    <property type="match status" value="1"/>
</dbReference>
<comment type="similarity">
    <text evidence="3">Belongs to the PPR family. P subfamily.</text>
</comment>
<evidence type="ECO:0000256" key="3">
    <source>
        <dbReference type="ARBA" id="ARBA00007626"/>
    </source>
</evidence>
<dbReference type="InterPro" id="IPR011990">
    <property type="entry name" value="TPR-like_helical_dom_sf"/>
</dbReference>
<evidence type="ECO:0000313" key="15">
    <source>
        <dbReference type="Proteomes" id="UP000504603"/>
    </source>
</evidence>
<evidence type="ECO:0000256" key="11">
    <source>
        <dbReference type="ARBA" id="ARBA00022842"/>
    </source>
</evidence>
<dbReference type="GO" id="GO:0001682">
    <property type="term" value="P:tRNA 5'-leader removal"/>
    <property type="evidence" value="ECO:0007669"/>
    <property type="project" value="UniProtKB-ARBA"/>
</dbReference>
<keyword evidence="7" id="KW-0479">Metal-binding</keyword>
<gene>
    <name evidence="16" type="primary">LOC111013873</name>
</gene>
<evidence type="ECO:0000256" key="6">
    <source>
        <dbReference type="ARBA" id="ARBA00022722"/>
    </source>
</evidence>
<evidence type="ECO:0000313" key="16">
    <source>
        <dbReference type="RefSeq" id="XP_022144098.1"/>
    </source>
</evidence>
<organism evidence="15 16">
    <name type="scientific">Momordica charantia</name>
    <name type="common">Bitter gourd</name>
    <name type="synonym">Balsam pear</name>
    <dbReference type="NCBI Taxonomy" id="3673"/>
    <lineage>
        <taxon>Eukaryota</taxon>
        <taxon>Viridiplantae</taxon>
        <taxon>Streptophyta</taxon>
        <taxon>Embryophyta</taxon>
        <taxon>Tracheophyta</taxon>
        <taxon>Spermatophyta</taxon>
        <taxon>Magnoliopsida</taxon>
        <taxon>eudicotyledons</taxon>
        <taxon>Gunneridae</taxon>
        <taxon>Pentapetalae</taxon>
        <taxon>rosids</taxon>
        <taxon>fabids</taxon>
        <taxon>Cucurbitales</taxon>
        <taxon>Cucurbitaceae</taxon>
        <taxon>Momordiceae</taxon>
        <taxon>Momordica</taxon>
    </lineage>
</organism>
<evidence type="ECO:0000256" key="9">
    <source>
        <dbReference type="ARBA" id="ARBA00022801"/>
    </source>
</evidence>
<evidence type="ECO:0000256" key="7">
    <source>
        <dbReference type="ARBA" id="ARBA00022723"/>
    </source>
</evidence>
<dbReference type="Gene3D" id="3.40.50.11980">
    <property type="match status" value="1"/>
</dbReference>
<dbReference type="GO" id="GO:0004526">
    <property type="term" value="F:ribonuclease P activity"/>
    <property type="evidence" value="ECO:0007669"/>
    <property type="project" value="UniProtKB-EC"/>
</dbReference>
<dbReference type="Proteomes" id="UP000504603">
    <property type="component" value="Unplaced"/>
</dbReference>
<dbReference type="PANTHER" id="PTHR13547:SF13">
    <property type="entry name" value="PROTEINACEOUS RNASE P 2"/>
    <property type="match status" value="1"/>
</dbReference>
<dbReference type="RefSeq" id="XP_022144098.1">
    <property type="nucleotide sequence ID" value="XM_022288406.1"/>
</dbReference>
<dbReference type="AlphaFoldDB" id="A0A6J1CSF1"/>
<reference evidence="16" key="1">
    <citation type="submission" date="2025-08" db="UniProtKB">
        <authorList>
            <consortium name="RefSeq"/>
        </authorList>
    </citation>
    <scope>IDENTIFICATION</scope>
    <source>
        <strain evidence="16">OHB3-1</strain>
    </source>
</reference>
<keyword evidence="10" id="KW-0862">Zinc</keyword>
<dbReference type="InterPro" id="IPR033443">
    <property type="entry name" value="PROP1-like_PPR_dom"/>
</dbReference>
<keyword evidence="6" id="KW-0540">Nuclease</keyword>
<dbReference type="OrthoDB" id="46913at2759"/>
<dbReference type="Pfam" id="PF16953">
    <property type="entry name" value="PRORP"/>
    <property type="match status" value="1"/>
</dbReference>
<evidence type="ECO:0000256" key="12">
    <source>
        <dbReference type="ARBA" id="ARBA00023211"/>
    </source>
</evidence>
<evidence type="ECO:0000256" key="4">
    <source>
        <dbReference type="ARBA" id="ARBA00012179"/>
    </source>
</evidence>
<keyword evidence="8" id="KW-0677">Repeat</keyword>
<keyword evidence="5" id="KW-0819">tRNA processing</keyword>
<dbReference type="Pfam" id="PF17177">
    <property type="entry name" value="PPR_long"/>
    <property type="match status" value="1"/>
</dbReference>
<protein>
    <recommendedName>
        <fullName evidence="4">ribonuclease P</fullName>
        <ecNumber evidence="4">3.1.26.5</ecNumber>
    </recommendedName>
</protein>
<feature type="domain" description="PROP1-like PPR" evidence="14">
    <location>
        <begin position="10"/>
        <end position="218"/>
    </location>
</feature>
<comment type="cofactor">
    <cofactor evidence="2">
        <name>Mg(2+)</name>
        <dbReference type="ChEBI" id="CHEBI:18420"/>
    </cofactor>
</comment>
<dbReference type="GO" id="GO:0046872">
    <property type="term" value="F:metal ion binding"/>
    <property type="evidence" value="ECO:0007669"/>
    <property type="project" value="UniProtKB-KW"/>
</dbReference>
<accession>A0A6J1CSF1</accession>
<keyword evidence="11" id="KW-0460">Magnesium</keyword>
<sequence length="540" mass="60618">MDSSASPNARKKAKNRSPEIKFHLDLTHCSRNKDLVSAIAVYEAAVSENLKFNQQHFNTLLYLCSTAISAPSLKESAASFGFRVFNHLQSLGVAPNEATITAVARLAAAKGDGDYAFELVKAVGKYSGAPRLRTYDPALFYFCENLKVDKAYEVEQYMGSTEVVLEEPQLSALLKVSSETGRGDRVYEYLHKLRRSVKCVAESTAKAIEDWFCSEKASDVGELSWDLGLIREAISSNGGGWHEKGWIGKGNWAVRRTNVDSSGKCCSCAEQLFSVDIGCDETEKFAQSLADFAIERETQPNFRSFQEWLETHNHCGAVVDGANIGLYQQNFADSAGFNLPQVDAVVKELYKMSGGKWPLVFWHHKRTRTLLDNSSLRRHVEEWMNKGVLYTTPIGSNDDWYWLYAAVKLKRLLVTNDEMRDHIFELLGSNSFLKWKEKHQIRYTFVKGQLRLEMPPVYSSVIQESETGSWHVPIAGNDSESERTWLCITRPGLSAASENLVNAESSKNRESCASMSVANYNQLNDSSMARKRKERPPSTS</sequence>
<keyword evidence="12" id="KW-0464">Manganese</keyword>
<dbReference type="FunFam" id="1.25.40.10:FF:003531">
    <property type="entry name" value="Uncharacterized protein"/>
    <property type="match status" value="1"/>
</dbReference>
<proteinExistence type="inferred from homology"/>
<feature type="domain" description="PRORP" evidence="13">
    <location>
        <begin position="259"/>
        <end position="487"/>
    </location>
</feature>
<dbReference type="PANTHER" id="PTHR13547">
    <property type="match status" value="1"/>
</dbReference>
<evidence type="ECO:0000256" key="2">
    <source>
        <dbReference type="ARBA" id="ARBA00001946"/>
    </source>
</evidence>
<evidence type="ECO:0000256" key="8">
    <source>
        <dbReference type="ARBA" id="ARBA00022737"/>
    </source>
</evidence>
<evidence type="ECO:0000256" key="10">
    <source>
        <dbReference type="ARBA" id="ARBA00022833"/>
    </source>
</evidence>
<dbReference type="KEGG" id="mcha:111013873"/>
<comment type="catalytic activity">
    <reaction evidence="1">
        <text>Endonucleolytic cleavage of RNA, removing 5'-extranucleotides from tRNA precursor.</text>
        <dbReference type="EC" id="3.1.26.5"/>
    </reaction>
</comment>
<dbReference type="FunFam" id="3.40.50.11980:FF:000002">
    <property type="entry name" value="Proteinaceous RNase P 2"/>
    <property type="match status" value="1"/>
</dbReference>
<keyword evidence="9" id="KW-0378">Hydrolase</keyword>
<evidence type="ECO:0000259" key="14">
    <source>
        <dbReference type="Pfam" id="PF17177"/>
    </source>
</evidence>